<reference evidence="2 3" key="2">
    <citation type="journal article" date="2023" name="Mol. Biol. Evol.">
        <title>Genomics of Secondarily Temperate Adaptation in the Only Non-Antarctic Icefish.</title>
        <authorList>
            <person name="Rivera-Colon A.G."/>
            <person name="Rayamajhi N."/>
            <person name="Minhas B.F."/>
            <person name="Madrigal G."/>
            <person name="Bilyk K.T."/>
            <person name="Yoon V."/>
            <person name="Hune M."/>
            <person name="Gregory S."/>
            <person name="Cheng C.H.C."/>
            <person name="Catchen J.M."/>
        </authorList>
    </citation>
    <scope>NUCLEOTIDE SEQUENCE [LARGE SCALE GENOMIC DNA]</scope>
    <source>
        <strain evidence="2">JMC-PN-2008</strain>
    </source>
</reference>
<comment type="caution">
    <text evidence="2">The sequence shown here is derived from an EMBL/GenBank/DDBJ whole genome shotgun (WGS) entry which is preliminary data.</text>
</comment>
<protein>
    <recommendedName>
        <fullName evidence="4">Spermatogenesis-associated protein 45</fullName>
    </recommendedName>
</protein>
<dbReference type="Proteomes" id="UP001346869">
    <property type="component" value="Unassembled WGS sequence"/>
</dbReference>
<evidence type="ECO:0000313" key="2">
    <source>
        <dbReference type="EMBL" id="KAK5852598.1"/>
    </source>
</evidence>
<proteinExistence type="predicted"/>
<gene>
    <name evidence="2" type="ORF">PBY51_006450</name>
</gene>
<reference evidence="2 3" key="1">
    <citation type="journal article" date="2023" name="Genes (Basel)">
        <title>Chromosome-Level Genome Assembly and Circadian Gene Repertoire of the Patagonia Blennie Eleginops maclovinus-The Closest Ancestral Proxy of Antarctic Cryonotothenioids.</title>
        <authorList>
            <person name="Cheng C.C."/>
            <person name="Rivera-Colon A.G."/>
            <person name="Minhas B.F."/>
            <person name="Wilson L."/>
            <person name="Rayamajhi N."/>
            <person name="Vargas-Chacoff L."/>
            <person name="Catchen J.M."/>
        </authorList>
    </citation>
    <scope>NUCLEOTIDE SEQUENCE [LARGE SCALE GENOMIC DNA]</scope>
    <source>
        <strain evidence="2">JMC-PN-2008</strain>
    </source>
</reference>
<evidence type="ECO:0008006" key="4">
    <source>
        <dbReference type="Google" id="ProtNLM"/>
    </source>
</evidence>
<organism evidence="2 3">
    <name type="scientific">Eleginops maclovinus</name>
    <name type="common">Patagonian blennie</name>
    <name type="synonym">Eleginus maclovinus</name>
    <dbReference type="NCBI Taxonomy" id="56733"/>
    <lineage>
        <taxon>Eukaryota</taxon>
        <taxon>Metazoa</taxon>
        <taxon>Chordata</taxon>
        <taxon>Craniata</taxon>
        <taxon>Vertebrata</taxon>
        <taxon>Euteleostomi</taxon>
        <taxon>Actinopterygii</taxon>
        <taxon>Neopterygii</taxon>
        <taxon>Teleostei</taxon>
        <taxon>Neoteleostei</taxon>
        <taxon>Acanthomorphata</taxon>
        <taxon>Eupercaria</taxon>
        <taxon>Perciformes</taxon>
        <taxon>Notothenioidei</taxon>
        <taxon>Eleginopidae</taxon>
        <taxon>Eleginops</taxon>
    </lineage>
</organism>
<feature type="compositionally biased region" description="Basic and acidic residues" evidence="1">
    <location>
        <begin position="67"/>
        <end position="82"/>
    </location>
</feature>
<sequence>MSAAEERALEELNRRRETWCRVEGTPQQAWDRSERRHYRKHLRSTPGLLTARPAGEHRRPRPPPSKLPERRHFKESCEEAFV</sequence>
<accession>A0AAN8AA86</accession>
<name>A0AAN8AA86_ELEMC</name>
<dbReference type="EMBL" id="JAUZQC010000020">
    <property type="protein sequence ID" value="KAK5852598.1"/>
    <property type="molecule type" value="Genomic_DNA"/>
</dbReference>
<dbReference type="AlphaFoldDB" id="A0AAN8AA86"/>
<keyword evidence="3" id="KW-1185">Reference proteome</keyword>
<feature type="region of interest" description="Disordered" evidence="1">
    <location>
        <begin position="31"/>
        <end position="82"/>
    </location>
</feature>
<evidence type="ECO:0000313" key="3">
    <source>
        <dbReference type="Proteomes" id="UP001346869"/>
    </source>
</evidence>
<evidence type="ECO:0000256" key="1">
    <source>
        <dbReference type="SAM" id="MobiDB-lite"/>
    </source>
</evidence>